<dbReference type="FunFam" id="1.10.10.10:FF:000001">
    <property type="entry name" value="LysR family transcriptional regulator"/>
    <property type="match status" value="1"/>
</dbReference>
<dbReference type="CDD" id="cd08422">
    <property type="entry name" value="PBP2_CrgA_like"/>
    <property type="match status" value="1"/>
</dbReference>
<evidence type="ECO:0000256" key="3">
    <source>
        <dbReference type="ARBA" id="ARBA00023125"/>
    </source>
</evidence>
<dbReference type="Gene3D" id="3.40.190.290">
    <property type="match status" value="1"/>
</dbReference>
<protein>
    <submittedName>
        <fullName evidence="6">LysR family transcriptional regulator</fullName>
    </submittedName>
</protein>
<dbReference type="SUPFAM" id="SSF46785">
    <property type="entry name" value="Winged helix' DNA-binding domain"/>
    <property type="match status" value="1"/>
</dbReference>
<dbReference type="PROSITE" id="PS50931">
    <property type="entry name" value="HTH_LYSR"/>
    <property type="match status" value="1"/>
</dbReference>
<dbReference type="STRING" id="69222.BG55_17350"/>
<organism evidence="6 7">
    <name type="scientific">Erwinia mallotivora</name>
    <dbReference type="NCBI Taxonomy" id="69222"/>
    <lineage>
        <taxon>Bacteria</taxon>
        <taxon>Pseudomonadati</taxon>
        <taxon>Pseudomonadota</taxon>
        <taxon>Gammaproteobacteria</taxon>
        <taxon>Enterobacterales</taxon>
        <taxon>Erwiniaceae</taxon>
        <taxon>Erwinia</taxon>
    </lineage>
</organism>
<comment type="caution">
    <text evidence="6">The sequence shown here is derived from an EMBL/GenBank/DDBJ whole genome shotgun (WGS) entry which is preliminary data.</text>
</comment>
<keyword evidence="7" id="KW-1185">Reference proteome</keyword>
<dbReference type="RefSeq" id="WP_034939665.1">
    <property type="nucleotide sequence ID" value="NZ_JFHN01000062.1"/>
</dbReference>
<dbReference type="Pfam" id="PF00126">
    <property type="entry name" value="HTH_1"/>
    <property type="match status" value="1"/>
</dbReference>
<evidence type="ECO:0000313" key="6">
    <source>
        <dbReference type="EMBL" id="EXU74383.1"/>
    </source>
</evidence>
<dbReference type="InterPro" id="IPR036388">
    <property type="entry name" value="WH-like_DNA-bd_sf"/>
</dbReference>
<evidence type="ECO:0000256" key="4">
    <source>
        <dbReference type="ARBA" id="ARBA00023163"/>
    </source>
</evidence>
<dbReference type="GO" id="GO:0006351">
    <property type="term" value="P:DNA-templated transcription"/>
    <property type="evidence" value="ECO:0007669"/>
    <property type="project" value="TreeGrafter"/>
</dbReference>
<evidence type="ECO:0000313" key="7">
    <source>
        <dbReference type="Proteomes" id="UP000019918"/>
    </source>
</evidence>
<evidence type="ECO:0000256" key="1">
    <source>
        <dbReference type="ARBA" id="ARBA00009437"/>
    </source>
</evidence>
<dbReference type="Pfam" id="PF03466">
    <property type="entry name" value="LysR_substrate"/>
    <property type="match status" value="1"/>
</dbReference>
<keyword evidence="4" id="KW-0804">Transcription</keyword>
<dbReference type="EMBL" id="JFHN01000062">
    <property type="protein sequence ID" value="EXU74383.1"/>
    <property type="molecule type" value="Genomic_DNA"/>
</dbReference>
<reference evidence="6 7" key="1">
    <citation type="submission" date="2014-02" db="EMBL/GenBank/DDBJ databases">
        <title>Draft genome of Erwinia mallotivora strain BT-MARDI, a papaya dieback pathogen.</title>
        <authorList>
            <person name="Redzuan R."/>
            <person name="Abu Bakar N."/>
            <person name="Badrun R."/>
            <person name="Mohd Raih M.F."/>
            <person name="Rozano L."/>
            <person name="Mat Amin N."/>
        </authorList>
    </citation>
    <scope>NUCLEOTIDE SEQUENCE [LARGE SCALE GENOMIC DNA]</scope>
    <source>
        <strain evidence="6 7">BT-MARDI</strain>
    </source>
</reference>
<dbReference type="InterPro" id="IPR000847">
    <property type="entry name" value="LysR_HTH_N"/>
</dbReference>
<dbReference type="AlphaFoldDB" id="A0A014N4P1"/>
<dbReference type="OrthoDB" id="6428912at2"/>
<comment type="similarity">
    <text evidence="1">Belongs to the LysR transcriptional regulatory family.</text>
</comment>
<dbReference type="PATRIC" id="fig|69222.5.peg.3535"/>
<dbReference type="PANTHER" id="PTHR30537">
    <property type="entry name" value="HTH-TYPE TRANSCRIPTIONAL REGULATOR"/>
    <property type="match status" value="1"/>
</dbReference>
<proteinExistence type="inferred from homology"/>
<dbReference type="GO" id="GO:0043565">
    <property type="term" value="F:sequence-specific DNA binding"/>
    <property type="evidence" value="ECO:0007669"/>
    <property type="project" value="TreeGrafter"/>
</dbReference>
<name>A0A014N4P1_9GAMM</name>
<gene>
    <name evidence="6" type="ORF">BG55_17350</name>
</gene>
<sequence>MMFKQLQDMALFALVVECGSFTGAARRAELPKSSVSQRISQLEQALGLRLLNRTTRQLNLTFAGERYLVHCQEMLQASERAAMAIERLRDNPSGRLRITSPAGIGATLLARLNAAFQQAYPDVTLEVAVSDEMQDLVQDGYDIALRTGEPQDSSLIGRRIGYSERLLVASAGYLAKYPPITHPQQLAEHHCIAHQAWGEWLLKKGEEYFRWLLPSIHMTNNLVYARECALKDGGITLLPRFLSDELLSEKKLVEVLPEWTPGGNELWLVYPSRKLNSPALISFIDYALQSPILREFYQ</sequence>
<feature type="domain" description="HTH lysR-type" evidence="5">
    <location>
        <begin position="1"/>
        <end position="61"/>
    </location>
</feature>
<dbReference type="Gene3D" id="1.10.10.10">
    <property type="entry name" value="Winged helix-like DNA-binding domain superfamily/Winged helix DNA-binding domain"/>
    <property type="match status" value="1"/>
</dbReference>
<accession>A0A014N4P1</accession>
<dbReference type="SUPFAM" id="SSF53850">
    <property type="entry name" value="Periplasmic binding protein-like II"/>
    <property type="match status" value="1"/>
</dbReference>
<dbReference type="PANTHER" id="PTHR30537:SF5">
    <property type="entry name" value="HTH-TYPE TRANSCRIPTIONAL ACTIVATOR TTDR-RELATED"/>
    <property type="match status" value="1"/>
</dbReference>
<keyword evidence="2" id="KW-0805">Transcription regulation</keyword>
<dbReference type="InterPro" id="IPR036390">
    <property type="entry name" value="WH_DNA-bd_sf"/>
</dbReference>
<dbReference type="InterPro" id="IPR005119">
    <property type="entry name" value="LysR_subst-bd"/>
</dbReference>
<keyword evidence="3" id="KW-0238">DNA-binding</keyword>
<evidence type="ECO:0000259" key="5">
    <source>
        <dbReference type="PROSITE" id="PS50931"/>
    </source>
</evidence>
<evidence type="ECO:0000256" key="2">
    <source>
        <dbReference type="ARBA" id="ARBA00023015"/>
    </source>
</evidence>
<dbReference type="InterPro" id="IPR058163">
    <property type="entry name" value="LysR-type_TF_proteobact-type"/>
</dbReference>
<dbReference type="GO" id="GO:0003700">
    <property type="term" value="F:DNA-binding transcription factor activity"/>
    <property type="evidence" value="ECO:0007669"/>
    <property type="project" value="InterPro"/>
</dbReference>
<dbReference type="Proteomes" id="UP000019918">
    <property type="component" value="Unassembled WGS sequence"/>
</dbReference>